<reference evidence="2" key="1">
    <citation type="submission" date="2016-10" db="EMBL/GenBank/DDBJ databases">
        <authorList>
            <person name="Varghese N."/>
            <person name="Submissions S."/>
        </authorList>
    </citation>
    <scope>NUCLEOTIDE SEQUENCE [LARGE SCALE GENOMIC DNA]</scope>
    <source>
        <strain evidence="2">OR362-8,ATCC BAA-1266,JCM 13504</strain>
    </source>
</reference>
<name>A0A1I5YXT7_HYMAR</name>
<organism evidence="1 2">
    <name type="scientific">Hymenobacter arizonensis</name>
    <name type="common">Siccationidurans arizonensis</name>
    <dbReference type="NCBI Taxonomy" id="1227077"/>
    <lineage>
        <taxon>Bacteria</taxon>
        <taxon>Pseudomonadati</taxon>
        <taxon>Bacteroidota</taxon>
        <taxon>Cytophagia</taxon>
        <taxon>Cytophagales</taxon>
        <taxon>Hymenobacteraceae</taxon>
        <taxon>Hymenobacter</taxon>
    </lineage>
</organism>
<evidence type="ECO:0000313" key="2">
    <source>
        <dbReference type="Proteomes" id="UP000199029"/>
    </source>
</evidence>
<protein>
    <submittedName>
        <fullName evidence="1">Uncharacterized protein</fullName>
    </submittedName>
</protein>
<gene>
    <name evidence="1" type="ORF">SAMN04515668_2505</name>
</gene>
<proteinExistence type="predicted"/>
<keyword evidence="2" id="KW-1185">Reference proteome</keyword>
<evidence type="ECO:0000313" key="1">
    <source>
        <dbReference type="EMBL" id="SFQ48647.1"/>
    </source>
</evidence>
<dbReference type="EMBL" id="FOXS01000003">
    <property type="protein sequence ID" value="SFQ48647.1"/>
    <property type="molecule type" value="Genomic_DNA"/>
</dbReference>
<dbReference type="AlphaFoldDB" id="A0A1I5YXT7"/>
<sequence>MPFGALTAVSNGYAVSLPTKRANHSRVSRAILNEEGVPTRLPDLALPPHLVTRGLALHGPFLYVGGDFDERGRPAVEVRPAAGRFDLRVEQPTWEPLELPIPPAAGKAIDDVLVEGDELILVDNILFPKYLFVYRLAAGNALPHSPRVIELPFARVNEHIHKGQVSPDYVALYSTSTGMGGTGTYVSVLRRGEYSPCLEVAYEEAAEESWTPWTLASGTEFRSLPFDIALHDHTLVIACPQALACIDLRAVETAALPGPLDSPHATIPPSEFLRIDLRDATPVSGLRWLDLGPEEDPDAVQFVGPNRLLLTTSDKQATQQAWLKAI</sequence>
<dbReference type="Proteomes" id="UP000199029">
    <property type="component" value="Unassembled WGS sequence"/>
</dbReference>
<accession>A0A1I5YXT7</accession>